<dbReference type="RefSeq" id="WP_010080407.1">
    <property type="nucleotide sequence ID" value="NZ_CABIZL010000003.1"/>
</dbReference>
<evidence type="ECO:0000313" key="5">
    <source>
        <dbReference type="Proteomes" id="UP000234847"/>
    </source>
</evidence>
<comment type="caution">
    <text evidence="2">The sequence shown here is derived from an EMBL/GenBank/DDBJ whole genome shotgun (WGS) entry which is preliminary data.</text>
</comment>
<dbReference type="AlphaFoldDB" id="A0AAP3AE22"/>
<dbReference type="Proteomes" id="UP000234847">
    <property type="component" value="Unassembled WGS sequence"/>
</dbReference>
<dbReference type="GeneID" id="93364304"/>
<organism evidence="2 5">
    <name type="scientific">Micrococcus luteus</name>
    <name type="common">Micrococcus lysodeikticus</name>
    <dbReference type="NCBI Taxonomy" id="1270"/>
    <lineage>
        <taxon>Bacteria</taxon>
        <taxon>Bacillati</taxon>
        <taxon>Actinomycetota</taxon>
        <taxon>Actinomycetes</taxon>
        <taxon>Micrococcales</taxon>
        <taxon>Micrococcaceae</taxon>
        <taxon>Micrococcus</taxon>
    </lineage>
</organism>
<evidence type="ECO:0000313" key="2">
    <source>
        <dbReference type="EMBL" id="PKZ82162.1"/>
    </source>
</evidence>
<dbReference type="Proteomes" id="UP000184253">
    <property type="component" value="Unassembled WGS sequence"/>
</dbReference>
<evidence type="ECO:0000313" key="4">
    <source>
        <dbReference type="Proteomes" id="UP000184253"/>
    </source>
</evidence>
<reference evidence="2 5" key="2">
    <citation type="submission" date="2017-12" db="EMBL/GenBank/DDBJ databases">
        <title>Phylogenetic diversity of female urinary microbiome.</title>
        <authorList>
            <person name="Thomas-White K."/>
            <person name="Wolfe A.J."/>
        </authorList>
    </citation>
    <scope>NUCLEOTIDE SEQUENCE [LARGE SCALE GENOMIC DNA]</scope>
    <source>
        <strain evidence="2 5">UMB0038</strain>
    </source>
</reference>
<reference evidence="3 4" key="1">
    <citation type="submission" date="2016-11" db="EMBL/GenBank/DDBJ databases">
        <authorList>
            <person name="Varghese N."/>
            <person name="Submissions S."/>
        </authorList>
    </citation>
    <scope>NUCLEOTIDE SEQUENCE [LARGE SCALE GENOMIC DNA]</scope>
    <source>
        <strain evidence="3 4">VTM4R57</strain>
    </source>
</reference>
<name>A0AAP3AE22_MICLU</name>
<gene>
    <name evidence="2" type="ORF">CYJ95_05900</name>
    <name evidence="3" type="ORF">SAMN04487849_10678</name>
</gene>
<dbReference type="EMBL" id="FRCE01000006">
    <property type="protein sequence ID" value="SHL60299.1"/>
    <property type="molecule type" value="Genomic_DNA"/>
</dbReference>
<evidence type="ECO:0000313" key="3">
    <source>
        <dbReference type="EMBL" id="SHL60299.1"/>
    </source>
</evidence>
<protein>
    <submittedName>
        <fullName evidence="2">Uncharacterized protein</fullName>
    </submittedName>
</protein>
<evidence type="ECO:0000256" key="1">
    <source>
        <dbReference type="SAM" id="MobiDB-lite"/>
    </source>
</evidence>
<dbReference type="EMBL" id="PKJT01000004">
    <property type="protein sequence ID" value="PKZ82162.1"/>
    <property type="molecule type" value="Genomic_DNA"/>
</dbReference>
<accession>A0AAP3AE22</accession>
<sequence>MTSDAAPRPRRWTLFAGLLAGLAVLWSAAFLAVDAPVCARQSAPVEWLPCLDPDRQDSEVAPDAGSSADRTTSRP</sequence>
<proteinExistence type="predicted"/>
<feature type="region of interest" description="Disordered" evidence="1">
    <location>
        <begin position="50"/>
        <end position="75"/>
    </location>
</feature>